<organism evidence="1 2">
    <name type="scientific">Chaetomium fimeti</name>
    <dbReference type="NCBI Taxonomy" id="1854472"/>
    <lineage>
        <taxon>Eukaryota</taxon>
        <taxon>Fungi</taxon>
        <taxon>Dikarya</taxon>
        <taxon>Ascomycota</taxon>
        <taxon>Pezizomycotina</taxon>
        <taxon>Sordariomycetes</taxon>
        <taxon>Sordariomycetidae</taxon>
        <taxon>Sordariales</taxon>
        <taxon>Chaetomiaceae</taxon>
        <taxon>Chaetomium</taxon>
    </lineage>
</organism>
<comment type="caution">
    <text evidence="1">The sequence shown here is derived from an EMBL/GenBank/DDBJ whole genome shotgun (WGS) entry which is preliminary data.</text>
</comment>
<gene>
    <name evidence="1" type="ORF">B0H64DRAFT_58381</name>
</gene>
<dbReference type="EMBL" id="JAUEPN010000013">
    <property type="protein sequence ID" value="KAK3290442.1"/>
    <property type="molecule type" value="Genomic_DNA"/>
</dbReference>
<evidence type="ECO:0000313" key="2">
    <source>
        <dbReference type="Proteomes" id="UP001278766"/>
    </source>
</evidence>
<evidence type="ECO:0000313" key="1">
    <source>
        <dbReference type="EMBL" id="KAK3290442.1"/>
    </source>
</evidence>
<accession>A0AAE0H5V1</accession>
<keyword evidence="2" id="KW-1185">Reference proteome</keyword>
<protein>
    <submittedName>
        <fullName evidence="1">Uncharacterized protein</fullName>
    </submittedName>
</protein>
<reference evidence="1" key="1">
    <citation type="journal article" date="2023" name="Mol. Phylogenet. Evol.">
        <title>Genome-scale phylogeny and comparative genomics of the fungal order Sordariales.</title>
        <authorList>
            <person name="Hensen N."/>
            <person name="Bonometti L."/>
            <person name="Westerberg I."/>
            <person name="Brannstrom I.O."/>
            <person name="Guillou S."/>
            <person name="Cros-Aarteil S."/>
            <person name="Calhoun S."/>
            <person name="Haridas S."/>
            <person name="Kuo A."/>
            <person name="Mondo S."/>
            <person name="Pangilinan J."/>
            <person name="Riley R."/>
            <person name="LaButti K."/>
            <person name="Andreopoulos B."/>
            <person name="Lipzen A."/>
            <person name="Chen C."/>
            <person name="Yan M."/>
            <person name="Daum C."/>
            <person name="Ng V."/>
            <person name="Clum A."/>
            <person name="Steindorff A."/>
            <person name="Ohm R.A."/>
            <person name="Martin F."/>
            <person name="Silar P."/>
            <person name="Natvig D.O."/>
            <person name="Lalanne C."/>
            <person name="Gautier V."/>
            <person name="Ament-Velasquez S.L."/>
            <person name="Kruys A."/>
            <person name="Hutchinson M.I."/>
            <person name="Powell A.J."/>
            <person name="Barry K."/>
            <person name="Miller A.N."/>
            <person name="Grigoriev I.V."/>
            <person name="Debuchy R."/>
            <person name="Gladieux P."/>
            <person name="Hiltunen Thoren M."/>
            <person name="Johannesson H."/>
        </authorList>
    </citation>
    <scope>NUCLEOTIDE SEQUENCE</scope>
    <source>
        <strain evidence="1">CBS 168.71</strain>
    </source>
</reference>
<dbReference type="GeneID" id="87845420"/>
<proteinExistence type="predicted"/>
<dbReference type="AlphaFoldDB" id="A0AAE0H5V1"/>
<reference evidence="1" key="2">
    <citation type="submission" date="2023-06" db="EMBL/GenBank/DDBJ databases">
        <authorList>
            <consortium name="Lawrence Berkeley National Laboratory"/>
            <person name="Haridas S."/>
            <person name="Hensen N."/>
            <person name="Bonometti L."/>
            <person name="Westerberg I."/>
            <person name="Brannstrom I.O."/>
            <person name="Guillou S."/>
            <person name="Cros-Aarteil S."/>
            <person name="Calhoun S."/>
            <person name="Kuo A."/>
            <person name="Mondo S."/>
            <person name="Pangilinan J."/>
            <person name="Riley R."/>
            <person name="Labutti K."/>
            <person name="Andreopoulos B."/>
            <person name="Lipzen A."/>
            <person name="Chen C."/>
            <person name="Yanf M."/>
            <person name="Daum C."/>
            <person name="Ng V."/>
            <person name="Clum A."/>
            <person name="Steindorff A."/>
            <person name="Ohm R."/>
            <person name="Martin F."/>
            <person name="Silar P."/>
            <person name="Natvig D."/>
            <person name="Lalanne C."/>
            <person name="Gautier V."/>
            <person name="Ament-Velasquez S.L."/>
            <person name="Kruys A."/>
            <person name="Hutchinson M.I."/>
            <person name="Powell A.J."/>
            <person name="Barry K."/>
            <person name="Miller A.N."/>
            <person name="Grigoriev I.V."/>
            <person name="Debuchy R."/>
            <person name="Gladieux P."/>
            <person name="Thoren M.H."/>
            <person name="Johannesson H."/>
        </authorList>
    </citation>
    <scope>NUCLEOTIDE SEQUENCE</scope>
    <source>
        <strain evidence="1">CBS 168.71</strain>
    </source>
</reference>
<dbReference type="Proteomes" id="UP001278766">
    <property type="component" value="Unassembled WGS sequence"/>
</dbReference>
<sequence>MPLRRTGRSTLLMVSGLTWKLTMRSTVTLKLDNSCPALPGSGRPPSRKSIFHEVHYLLSQTYRTTERRQYLAGAPGSDSLAFFMASSKVARQSEGDQKTHECWRRVGMGEKLRQATLELLNGLICTWSSRCRSCSR</sequence>
<name>A0AAE0H5V1_9PEZI</name>
<dbReference type="RefSeq" id="XP_062653956.1">
    <property type="nucleotide sequence ID" value="XM_062808472.1"/>
</dbReference>